<reference evidence="2 3" key="1">
    <citation type="submission" date="2016-06" db="EMBL/GenBank/DDBJ databases">
        <title>Genome sequence of Porphyrobacter dokdonensis DSW-74.</title>
        <authorList>
            <person name="Kim J.F."/>
            <person name="Song J.Y."/>
        </authorList>
    </citation>
    <scope>NUCLEOTIDE SEQUENCE [LARGE SCALE GENOMIC DNA]</scope>
    <source>
        <strain evidence="2 3">DSW-74</strain>
    </source>
</reference>
<comment type="caution">
    <text evidence="2">The sequence shown here is derived from an EMBL/GenBank/DDBJ whole genome shotgun (WGS) entry which is preliminary data.</text>
</comment>
<name>A0A1A7BJB5_9SPHN</name>
<protein>
    <submittedName>
        <fullName evidence="2">Uncharacterized protein</fullName>
    </submittedName>
</protein>
<feature type="compositionally biased region" description="Basic residues" evidence="1">
    <location>
        <begin position="58"/>
        <end position="67"/>
    </location>
</feature>
<evidence type="ECO:0000313" key="2">
    <source>
        <dbReference type="EMBL" id="OBV11806.1"/>
    </source>
</evidence>
<sequence length="67" mass="7564">MAPLFRPLLPRQGQGIARQCKRQSGTTRLLAGSEDLRMQGLLRQPRTPSRVGLTHARDTRKRRADQG</sequence>
<proteinExistence type="predicted"/>
<keyword evidence="3" id="KW-1185">Reference proteome</keyword>
<dbReference type="AlphaFoldDB" id="A0A1A7BJB5"/>
<organism evidence="2 3">
    <name type="scientific">Erythrobacter dokdonensis DSW-74</name>
    <dbReference type="NCBI Taxonomy" id="1300349"/>
    <lineage>
        <taxon>Bacteria</taxon>
        <taxon>Pseudomonadati</taxon>
        <taxon>Pseudomonadota</taxon>
        <taxon>Alphaproteobacteria</taxon>
        <taxon>Sphingomonadales</taxon>
        <taxon>Erythrobacteraceae</taxon>
        <taxon>Erythrobacter/Porphyrobacter group</taxon>
        <taxon>Erythrobacter</taxon>
    </lineage>
</organism>
<evidence type="ECO:0000256" key="1">
    <source>
        <dbReference type="SAM" id="MobiDB-lite"/>
    </source>
</evidence>
<accession>A0A1A7BJB5</accession>
<evidence type="ECO:0000313" key="3">
    <source>
        <dbReference type="Proteomes" id="UP000092484"/>
    </source>
</evidence>
<dbReference type="EMBL" id="LZYB01000002">
    <property type="protein sequence ID" value="OBV11806.1"/>
    <property type="molecule type" value="Genomic_DNA"/>
</dbReference>
<feature type="region of interest" description="Disordered" evidence="1">
    <location>
        <begin position="1"/>
        <end position="67"/>
    </location>
</feature>
<gene>
    <name evidence="2" type="ORF">I603_1249</name>
</gene>
<dbReference type="Proteomes" id="UP000092484">
    <property type="component" value="Unassembled WGS sequence"/>
</dbReference>